<dbReference type="PANTHER" id="PTHR24220:SF86">
    <property type="entry name" value="ABC TRANSPORTER ABCH.1"/>
    <property type="match status" value="1"/>
</dbReference>
<dbReference type="Pfam" id="PF00005">
    <property type="entry name" value="ABC_tran"/>
    <property type="match status" value="1"/>
</dbReference>
<evidence type="ECO:0000259" key="4">
    <source>
        <dbReference type="PROSITE" id="PS50893"/>
    </source>
</evidence>
<dbReference type="PROSITE" id="PS00211">
    <property type="entry name" value="ABC_TRANSPORTER_1"/>
    <property type="match status" value="1"/>
</dbReference>
<evidence type="ECO:0000256" key="3">
    <source>
        <dbReference type="ARBA" id="ARBA00022840"/>
    </source>
</evidence>
<name>A0A1G2QH95_9BACT</name>
<dbReference type="GO" id="GO:0005886">
    <property type="term" value="C:plasma membrane"/>
    <property type="evidence" value="ECO:0007669"/>
    <property type="project" value="TreeGrafter"/>
</dbReference>
<dbReference type="InterPro" id="IPR015854">
    <property type="entry name" value="ABC_transpr_LolD-like"/>
</dbReference>
<dbReference type="GO" id="GO:0022857">
    <property type="term" value="F:transmembrane transporter activity"/>
    <property type="evidence" value="ECO:0007669"/>
    <property type="project" value="TreeGrafter"/>
</dbReference>
<evidence type="ECO:0000313" key="5">
    <source>
        <dbReference type="EMBL" id="OHA59837.1"/>
    </source>
</evidence>
<evidence type="ECO:0000313" key="6">
    <source>
        <dbReference type="Proteomes" id="UP000177838"/>
    </source>
</evidence>
<dbReference type="STRING" id="1802439.A2589_03305"/>
<reference evidence="5 6" key="1">
    <citation type="journal article" date="2016" name="Nat. Commun.">
        <title>Thousands of microbial genomes shed light on interconnected biogeochemical processes in an aquifer system.</title>
        <authorList>
            <person name="Anantharaman K."/>
            <person name="Brown C.T."/>
            <person name="Hug L.A."/>
            <person name="Sharon I."/>
            <person name="Castelle C.J."/>
            <person name="Probst A.J."/>
            <person name="Thomas B.C."/>
            <person name="Singh A."/>
            <person name="Wilkins M.J."/>
            <person name="Karaoz U."/>
            <person name="Brodie E.L."/>
            <person name="Williams K.H."/>
            <person name="Hubbard S.S."/>
            <person name="Banfield J.F."/>
        </authorList>
    </citation>
    <scope>NUCLEOTIDE SEQUENCE [LARGE SCALE GENOMIC DNA]</scope>
</reference>
<dbReference type="CDD" id="cd03255">
    <property type="entry name" value="ABC_MJ0796_LolCDE_FtsE"/>
    <property type="match status" value="1"/>
</dbReference>
<dbReference type="InterPro" id="IPR003439">
    <property type="entry name" value="ABC_transporter-like_ATP-bd"/>
</dbReference>
<keyword evidence="1" id="KW-0813">Transport</keyword>
<keyword evidence="2" id="KW-0547">Nucleotide-binding</keyword>
<evidence type="ECO:0000256" key="1">
    <source>
        <dbReference type="ARBA" id="ARBA00022448"/>
    </source>
</evidence>
<dbReference type="FunFam" id="3.40.50.300:FF:000032">
    <property type="entry name" value="Export ABC transporter ATP-binding protein"/>
    <property type="match status" value="1"/>
</dbReference>
<dbReference type="PANTHER" id="PTHR24220">
    <property type="entry name" value="IMPORT ATP-BINDING PROTEIN"/>
    <property type="match status" value="1"/>
</dbReference>
<dbReference type="GO" id="GO:0098796">
    <property type="term" value="C:membrane protein complex"/>
    <property type="evidence" value="ECO:0007669"/>
    <property type="project" value="UniProtKB-ARBA"/>
</dbReference>
<dbReference type="InterPro" id="IPR027417">
    <property type="entry name" value="P-loop_NTPase"/>
</dbReference>
<feature type="domain" description="ABC transporter" evidence="4">
    <location>
        <begin position="2"/>
        <end position="230"/>
    </location>
</feature>
<dbReference type="Proteomes" id="UP000177838">
    <property type="component" value="Unassembled WGS sequence"/>
</dbReference>
<dbReference type="PROSITE" id="PS50893">
    <property type="entry name" value="ABC_TRANSPORTER_2"/>
    <property type="match status" value="1"/>
</dbReference>
<dbReference type="SMART" id="SM00382">
    <property type="entry name" value="AAA"/>
    <property type="match status" value="1"/>
</dbReference>
<gene>
    <name evidence="5" type="ORF">A2589_03305</name>
</gene>
<proteinExistence type="predicted"/>
<dbReference type="InterPro" id="IPR017871">
    <property type="entry name" value="ABC_transporter-like_CS"/>
</dbReference>
<dbReference type="InterPro" id="IPR003593">
    <property type="entry name" value="AAA+_ATPase"/>
</dbReference>
<comment type="caution">
    <text evidence="5">The sequence shown here is derived from an EMBL/GenBank/DDBJ whole genome shotgun (WGS) entry which is preliminary data.</text>
</comment>
<dbReference type="EMBL" id="MHTK01000005">
    <property type="protein sequence ID" value="OHA59837.1"/>
    <property type="molecule type" value="Genomic_DNA"/>
</dbReference>
<dbReference type="AlphaFoldDB" id="A0A1G2QH95"/>
<sequence>MIEVTDLTKNYTTGPVVTKVLQGINLFVPSGEFLSIMGKSGAGKSTLLYQMSLLDLPSSGRIIIDGVNTADFSDKARMNFRLNRLGYVFQDYALLPELSAVENVIVPLLMQGLNKVDAYARSIEALDAVGLAHRHDNRPSQLSGGEQQRVSISRAIAQKPDILFADEPTANLDSTSGQAVIEVMNKLHAERGQTIVMVTHELEYAREADRIIYLEDGQISGEEKQSAANH</sequence>
<dbReference type="GO" id="GO:0016887">
    <property type="term" value="F:ATP hydrolysis activity"/>
    <property type="evidence" value="ECO:0007669"/>
    <property type="project" value="InterPro"/>
</dbReference>
<dbReference type="GO" id="GO:0005524">
    <property type="term" value="F:ATP binding"/>
    <property type="evidence" value="ECO:0007669"/>
    <property type="project" value="UniProtKB-KW"/>
</dbReference>
<dbReference type="Gene3D" id="3.40.50.300">
    <property type="entry name" value="P-loop containing nucleotide triphosphate hydrolases"/>
    <property type="match status" value="1"/>
</dbReference>
<keyword evidence="3" id="KW-0067">ATP-binding</keyword>
<evidence type="ECO:0000256" key="2">
    <source>
        <dbReference type="ARBA" id="ARBA00022741"/>
    </source>
</evidence>
<dbReference type="InterPro" id="IPR017911">
    <property type="entry name" value="MacB-like_ATP-bd"/>
</dbReference>
<organism evidence="5 6">
    <name type="scientific">Candidatus Vogelbacteria bacterium RIFOXYD1_FULL_46_19</name>
    <dbReference type="NCBI Taxonomy" id="1802439"/>
    <lineage>
        <taxon>Bacteria</taxon>
        <taxon>Candidatus Vogeliibacteriota</taxon>
    </lineage>
</organism>
<accession>A0A1G2QH95</accession>
<protein>
    <submittedName>
        <fullName evidence="5">ABC transporter</fullName>
    </submittedName>
</protein>
<dbReference type="SUPFAM" id="SSF52540">
    <property type="entry name" value="P-loop containing nucleoside triphosphate hydrolases"/>
    <property type="match status" value="1"/>
</dbReference>